<dbReference type="GO" id="GO:0005829">
    <property type="term" value="C:cytosol"/>
    <property type="evidence" value="ECO:0007669"/>
    <property type="project" value="TreeGrafter"/>
</dbReference>
<feature type="domain" description="Carbohydrate kinase PfkB" evidence="14">
    <location>
        <begin position="10"/>
        <end position="304"/>
    </location>
</feature>
<keyword evidence="9 12" id="KW-0460">Magnesium</keyword>
<feature type="region of interest" description="Disordered" evidence="13">
    <location>
        <begin position="298"/>
        <end position="318"/>
    </location>
</feature>
<dbReference type="InterPro" id="IPR002139">
    <property type="entry name" value="Ribo/fructo_kinase"/>
</dbReference>
<comment type="cofactor">
    <cofactor evidence="12">
        <name>Mg(2+)</name>
        <dbReference type="ChEBI" id="CHEBI:18420"/>
    </cofactor>
    <text evidence="12">Requires a divalent cation, most likely magnesium in vivo, as an electrophilic catalyst to aid phosphoryl group transfer. It is the chelate of the metal and the nucleotide that is the actual substrate.</text>
</comment>
<comment type="similarity">
    <text evidence="1">Belongs to the carbohydrate kinase pfkB family.</text>
</comment>
<dbReference type="AlphaFoldDB" id="A0A3M2JKG6"/>
<dbReference type="EC" id="2.7.1.15" evidence="2 12"/>
<evidence type="ECO:0000256" key="3">
    <source>
        <dbReference type="ARBA" id="ARBA00016943"/>
    </source>
</evidence>
<feature type="active site" description="Proton acceptor" evidence="12">
    <location>
        <position position="263"/>
    </location>
</feature>
<feature type="binding site" evidence="12">
    <location>
        <position position="257"/>
    </location>
    <ligand>
        <name>K(+)</name>
        <dbReference type="ChEBI" id="CHEBI:29103"/>
    </ligand>
</feature>
<comment type="function">
    <text evidence="12">Catalyzes the phosphorylation of ribose at O-5 in a reaction requiring ATP and magnesium. The resulting D-ribose-5-phosphate can then be used either for sythesis of nucleotides, histidine, and tryptophan, or as a component of the pentose phosphate pathway.</text>
</comment>
<dbReference type="PROSITE" id="PS00584">
    <property type="entry name" value="PFKB_KINASES_2"/>
    <property type="match status" value="1"/>
</dbReference>
<evidence type="ECO:0000313" key="16">
    <source>
        <dbReference type="Proteomes" id="UP000269289"/>
    </source>
</evidence>
<keyword evidence="5 12" id="KW-0479">Metal-binding</keyword>
<evidence type="ECO:0000256" key="13">
    <source>
        <dbReference type="SAM" id="MobiDB-lite"/>
    </source>
</evidence>
<evidence type="ECO:0000256" key="10">
    <source>
        <dbReference type="ARBA" id="ARBA00022958"/>
    </source>
</evidence>
<keyword evidence="4 12" id="KW-0808">Transferase</keyword>
<feature type="binding site" evidence="12">
    <location>
        <position position="296"/>
    </location>
    <ligand>
        <name>K(+)</name>
        <dbReference type="ChEBI" id="CHEBI:29103"/>
    </ligand>
</feature>
<feature type="binding site" evidence="12">
    <location>
        <position position="187"/>
    </location>
    <ligand>
        <name>ATP</name>
        <dbReference type="ChEBI" id="CHEBI:30616"/>
    </ligand>
</feature>
<comment type="activity regulation">
    <text evidence="12">Activated by a monovalent cation that binds near, but not in, the active site. The most likely occupant of the site in vivo is potassium. Ion binding induces a conformational change that may alter substrate affinity.</text>
</comment>
<feature type="binding site" evidence="12">
    <location>
        <begin position="230"/>
        <end position="235"/>
    </location>
    <ligand>
        <name>ATP</name>
        <dbReference type="ChEBI" id="CHEBI:30616"/>
    </ligand>
</feature>
<gene>
    <name evidence="12" type="primary">rbsK</name>
    <name evidence="15" type="ORF">EBM89_07550</name>
</gene>
<dbReference type="Gene3D" id="3.40.1190.20">
    <property type="match status" value="1"/>
</dbReference>
<organism evidence="15 16">
    <name type="scientific">Cellulomonas triticagri</name>
    <dbReference type="NCBI Taxonomy" id="2483352"/>
    <lineage>
        <taxon>Bacteria</taxon>
        <taxon>Bacillati</taxon>
        <taxon>Actinomycetota</taxon>
        <taxon>Actinomycetes</taxon>
        <taxon>Micrococcales</taxon>
        <taxon>Cellulomonadaceae</taxon>
        <taxon>Cellulomonas</taxon>
    </lineage>
</organism>
<evidence type="ECO:0000313" key="15">
    <source>
        <dbReference type="EMBL" id="RMI12706.1"/>
    </source>
</evidence>
<dbReference type="InterPro" id="IPR002173">
    <property type="entry name" value="Carboh/pur_kinase_PfkB_CS"/>
</dbReference>
<feature type="binding site" evidence="12">
    <location>
        <position position="146"/>
    </location>
    <ligand>
        <name>substrate</name>
    </ligand>
</feature>
<dbReference type="GO" id="GO:0005524">
    <property type="term" value="F:ATP binding"/>
    <property type="evidence" value="ECO:0007669"/>
    <property type="project" value="UniProtKB-UniRule"/>
</dbReference>
<keyword evidence="6 12" id="KW-0547">Nucleotide-binding</keyword>
<keyword evidence="8 12" id="KW-0067">ATP-binding</keyword>
<feature type="binding site" evidence="12">
    <location>
        <begin position="46"/>
        <end position="50"/>
    </location>
    <ligand>
        <name>substrate</name>
    </ligand>
</feature>
<keyword evidence="7 12" id="KW-0418">Kinase</keyword>
<evidence type="ECO:0000256" key="7">
    <source>
        <dbReference type="ARBA" id="ARBA00022777"/>
    </source>
</evidence>
<dbReference type="Proteomes" id="UP000269289">
    <property type="component" value="Unassembled WGS sequence"/>
</dbReference>
<dbReference type="PRINTS" id="PR00990">
    <property type="entry name" value="RIBOKINASE"/>
</dbReference>
<dbReference type="HAMAP" id="MF_01987">
    <property type="entry name" value="Ribokinase"/>
    <property type="match status" value="1"/>
</dbReference>
<evidence type="ECO:0000256" key="5">
    <source>
        <dbReference type="ARBA" id="ARBA00022723"/>
    </source>
</evidence>
<comment type="pathway">
    <text evidence="12">Carbohydrate metabolism; D-ribose degradation; D-ribose 5-phosphate from beta-D-ribopyranose: step 2/2.</text>
</comment>
<accession>A0A3M2JKG6</accession>
<dbReference type="PANTHER" id="PTHR10584">
    <property type="entry name" value="SUGAR KINASE"/>
    <property type="match status" value="1"/>
</dbReference>
<evidence type="ECO:0000256" key="8">
    <source>
        <dbReference type="ARBA" id="ARBA00022840"/>
    </source>
</evidence>
<feature type="binding site" evidence="12">
    <location>
        <position position="293"/>
    </location>
    <ligand>
        <name>K(+)</name>
        <dbReference type="ChEBI" id="CHEBI:29103"/>
    </ligand>
</feature>
<feature type="binding site" evidence="12">
    <location>
        <position position="263"/>
    </location>
    <ligand>
        <name>substrate</name>
    </ligand>
</feature>
<dbReference type="InterPro" id="IPR029056">
    <property type="entry name" value="Ribokinase-like"/>
</dbReference>
<evidence type="ECO:0000256" key="2">
    <source>
        <dbReference type="ARBA" id="ARBA00012035"/>
    </source>
</evidence>
<name>A0A3M2JKG6_9CELL</name>
<feature type="binding site" evidence="12">
    <location>
        <position position="302"/>
    </location>
    <ligand>
        <name>K(+)</name>
        <dbReference type="ChEBI" id="CHEBI:29103"/>
    </ligand>
</feature>
<comment type="catalytic activity">
    <reaction evidence="12">
        <text>D-ribose + ATP = D-ribose 5-phosphate + ADP + H(+)</text>
        <dbReference type="Rhea" id="RHEA:13697"/>
        <dbReference type="ChEBI" id="CHEBI:15378"/>
        <dbReference type="ChEBI" id="CHEBI:30616"/>
        <dbReference type="ChEBI" id="CHEBI:47013"/>
        <dbReference type="ChEBI" id="CHEBI:78346"/>
        <dbReference type="ChEBI" id="CHEBI:456216"/>
        <dbReference type="EC" id="2.7.1.15"/>
    </reaction>
</comment>
<feature type="binding site" evidence="12">
    <location>
        <position position="259"/>
    </location>
    <ligand>
        <name>K(+)</name>
        <dbReference type="ChEBI" id="CHEBI:29103"/>
    </ligand>
</feature>
<dbReference type="GO" id="GO:0046872">
    <property type="term" value="F:metal ion binding"/>
    <property type="evidence" value="ECO:0007669"/>
    <property type="project" value="UniProtKB-KW"/>
</dbReference>
<sequence>MTEQPAPLTGVVVVGSVNADLVARVERHPAPGETLLGTSMVVLPGGKGANQAVAAARRGAPTAMVGAVGSDAFAEPALVGLRAAGVDLGAVVVHDGPTGIAVVTVAADGENTIVVVPGANARLDATAVTAYDERVAGAAVVVVQGEIPRSGTERAAALTRGRLLVNLAPVVPVDPAVLRAADPLVVNEHEAALVLTSLDGGAPTTLRSPADEDRVASRLLAHGVPSVVLTLGARGALVARAGHAPVRITAPRVRVVDTTGAGDAFVGALAAGLAAGDDLVAAAHVAVRVGTFAVGRDGAQPSYPGLDDPLPPDAEEHP</sequence>
<keyword evidence="11 12" id="KW-0119">Carbohydrate metabolism</keyword>
<evidence type="ECO:0000256" key="11">
    <source>
        <dbReference type="ARBA" id="ARBA00023277"/>
    </source>
</evidence>
<keyword evidence="10 12" id="KW-0630">Potassium</keyword>
<dbReference type="PANTHER" id="PTHR10584:SF166">
    <property type="entry name" value="RIBOKINASE"/>
    <property type="match status" value="1"/>
</dbReference>
<dbReference type="CDD" id="cd01174">
    <property type="entry name" value="ribokinase"/>
    <property type="match status" value="1"/>
</dbReference>
<feature type="binding site" evidence="12">
    <location>
        <position position="298"/>
    </location>
    <ligand>
        <name>K(+)</name>
        <dbReference type="ChEBI" id="CHEBI:29103"/>
    </ligand>
</feature>
<dbReference type="OrthoDB" id="9775849at2"/>
<feature type="binding site" evidence="12">
    <location>
        <begin position="262"/>
        <end position="263"/>
    </location>
    <ligand>
        <name>ATP</name>
        <dbReference type="ChEBI" id="CHEBI:30616"/>
    </ligand>
</feature>
<comment type="subunit">
    <text evidence="12">Homodimer.</text>
</comment>
<evidence type="ECO:0000259" key="14">
    <source>
        <dbReference type="Pfam" id="PF00294"/>
    </source>
</evidence>
<dbReference type="InterPro" id="IPR011877">
    <property type="entry name" value="Ribokinase"/>
</dbReference>
<comment type="subcellular location">
    <subcellularLocation>
        <location evidence="12">Cytoplasm</location>
    </subcellularLocation>
</comment>
<evidence type="ECO:0000256" key="9">
    <source>
        <dbReference type="ARBA" id="ARBA00022842"/>
    </source>
</evidence>
<keyword evidence="12" id="KW-0963">Cytoplasm</keyword>
<feature type="binding site" evidence="12">
    <location>
        <begin position="18"/>
        <end position="20"/>
    </location>
    <ligand>
        <name>substrate</name>
    </ligand>
</feature>
<dbReference type="GO" id="GO:0004747">
    <property type="term" value="F:ribokinase activity"/>
    <property type="evidence" value="ECO:0007669"/>
    <property type="project" value="UniProtKB-UniRule"/>
</dbReference>
<evidence type="ECO:0000256" key="6">
    <source>
        <dbReference type="ARBA" id="ARBA00022741"/>
    </source>
</evidence>
<keyword evidence="16" id="KW-1185">Reference proteome</keyword>
<dbReference type="RefSeq" id="WP_122148835.1">
    <property type="nucleotide sequence ID" value="NZ_RFFI01000031.1"/>
</dbReference>
<comment type="similarity">
    <text evidence="12">Belongs to the carbohydrate kinase PfkB family. Ribokinase subfamily.</text>
</comment>
<dbReference type="Pfam" id="PF00294">
    <property type="entry name" value="PfkB"/>
    <property type="match status" value="1"/>
</dbReference>
<evidence type="ECO:0000256" key="12">
    <source>
        <dbReference type="HAMAP-Rule" id="MF_01987"/>
    </source>
</evidence>
<dbReference type="EMBL" id="RFFI01000031">
    <property type="protein sequence ID" value="RMI12706.1"/>
    <property type="molecule type" value="Genomic_DNA"/>
</dbReference>
<evidence type="ECO:0000256" key="4">
    <source>
        <dbReference type="ARBA" id="ARBA00022679"/>
    </source>
</evidence>
<dbReference type="GO" id="GO:0019303">
    <property type="term" value="P:D-ribose catabolic process"/>
    <property type="evidence" value="ECO:0007669"/>
    <property type="project" value="UniProtKB-UniRule"/>
</dbReference>
<comment type="caution">
    <text evidence="15">The sequence shown here is derived from an EMBL/GenBank/DDBJ whole genome shotgun (WGS) entry which is preliminary data.</text>
</comment>
<dbReference type="UniPathway" id="UPA00916">
    <property type="reaction ID" value="UER00889"/>
</dbReference>
<evidence type="ECO:0000256" key="1">
    <source>
        <dbReference type="ARBA" id="ARBA00005380"/>
    </source>
</evidence>
<dbReference type="InterPro" id="IPR011611">
    <property type="entry name" value="PfkB_dom"/>
</dbReference>
<reference evidence="15 16" key="1">
    <citation type="submission" date="2018-10" db="EMBL/GenBank/DDBJ databases">
        <title>Isolation, diversity and antifungal activity of actinobacteria from wheat.</title>
        <authorList>
            <person name="Han C."/>
        </authorList>
    </citation>
    <scope>NUCLEOTIDE SEQUENCE [LARGE SCALE GENOMIC DNA]</scope>
    <source>
        <strain evidence="15 16">NEAU-YY56</strain>
    </source>
</reference>
<dbReference type="SUPFAM" id="SSF53613">
    <property type="entry name" value="Ribokinase-like"/>
    <property type="match status" value="1"/>
</dbReference>
<proteinExistence type="inferred from homology"/>
<comment type="caution">
    <text evidence="12">Lacks conserved residue(s) required for the propagation of feature annotation.</text>
</comment>
<protein>
    <recommendedName>
        <fullName evidence="3 12">Ribokinase</fullName>
        <shortName evidence="12">RK</shortName>
        <ecNumber evidence="2 12">2.7.1.15</ecNumber>
    </recommendedName>
</protein>